<feature type="repeat" description="ANK" evidence="1">
    <location>
        <begin position="173"/>
        <end position="205"/>
    </location>
</feature>
<dbReference type="OrthoDB" id="10251692at2759"/>
<dbReference type="PROSITE" id="PS50088">
    <property type="entry name" value="ANK_REPEAT"/>
    <property type="match status" value="3"/>
</dbReference>
<dbReference type="SUPFAM" id="SSF48403">
    <property type="entry name" value="Ankyrin repeat"/>
    <property type="match status" value="1"/>
</dbReference>
<dbReference type="InterPro" id="IPR002110">
    <property type="entry name" value="Ankyrin_rpt"/>
</dbReference>
<dbReference type="Gene3D" id="1.25.40.20">
    <property type="entry name" value="Ankyrin repeat-containing domain"/>
    <property type="match status" value="2"/>
</dbReference>
<dbReference type="PROSITE" id="PS50297">
    <property type="entry name" value="ANK_REP_REGION"/>
    <property type="match status" value="1"/>
</dbReference>
<evidence type="ECO:0000313" key="4">
    <source>
        <dbReference type="Proteomes" id="UP000070089"/>
    </source>
</evidence>
<dbReference type="AlphaFoldDB" id="A0A132NS00"/>
<dbReference type="SMART" id="SM00248">
    <property type="entry name" value="ANK"/>
    <property type="match status" value="5"/>
</dbReference>
<comment type="caution">
    <text evidence="3">The sequence shown here is derived from an EMBL/GenBank/DDBJ whole genome shotgun (WGS) entry which is preliminary data.</text>
</comment>
<keyword evidence="1" id="KW-0040">ANK repeat</keyword>
<dbReference type="Pfam" id="PF00023">
    <property type="entry name" value="Ank"/>
    <property type="match status" value="1"/>
</dbReference>
<keyword evidence="2" id="KW-0175">Coiled coil</keyword>
<feature type="repeat" description="ANK" evidence="1">
    <location>
        <begin position="143"/>
        <end position="175"/>
    </location>
</feature>
<dbReference type="PANTHER" id="PTHR24120">
    <property type="entry name" value="GH07239P"/>
    <property type="match status" value="1"/>
</dbReference>
<protein>
    <submittedName>
        <fullName evidence="3">Ankyrin repeat protein</fullName>
    </submittedName>
</protein>
<dbReference type="Proteomes" id="UP000070089">
    <property type="component" value="Unassembled WGS sequence"/>
</dbReference>
<accession>A0A132NS00</accession>
<sequence length="671" mass="73952">MSRKGCKLKMNKEAIEWFKAVKYSNTSYIAEHLNEMYDARDENGNTGLMHAAFYGNVAVVQLLVEKSARLLNFARKTALMQCVCSDYSLGRASIPDIVNILRRLEAGISDERGCTALMMAAERGDVRSVAALVEYEHGQKDSRGRTALMYAASFGKAECIPALLVETAEIDNKGMTALMFAAYGNSVPIIRQLLRYEARRKNKNNETALIIAIRQGREEAVSELAAHEKDIYYGSLSPYQLAINLQQAGSADILRPHSAPVTTYVSTTRPMLSSVTGEKADMDEGALELTTRPTLRQSDNSESLGRIQLHVNTLQQKIDAVMIEMARSTHPSMNTAALASDKSHRDILLQRLADQDKEILQLKSALEHSQVEVKALKDSHTTLMKRIAEAEKSAAGAQIQLALGVAGEQTNSELIGHLGVLSESISSIDIKNSEEHREFAARLGSLHATLTQAMQVSSSQAEEIGSLRDRLAALHEEVLKLSVNTHDAGAKISSFSRALEMRVLNLEARLGAQNSVSSLGVAQAHTGPSIIRAINHLHEELQAIKRSIEGVSQSLITSHGITMQNLDTLSSTHSMFIANYPIHKSVRDEVRLFEELQNKIVRIEHYMEDMMREDRLSAIMTGFVELNSRVDQLVVDQARNHAANLSGRVDEVERTLDAILTVLNITSEGMS</sequence>
<dbReference type="PANTHER" id="PTHR24120:SF4">
    <property type="entry name" value="GH07239P"/>
    <property type="match status" value="1"/>
</dbReference>
<reference evidence="3 4" key="1">
    <citation type="journal article" date="2015" name="Mol. Biochem. Parasitol.">
        <title>Identification of polymorphic genes for use in assemblage B genotyping assays through comparative genomics of multiple assemblage B Giardia duodenalis isolates.</title>
        <authorList>
            <person name="Wielinga C."/>
            <person name="Thompson R.C."/>
            <person name="Monis P."/>
            <person name="Ryan U."/>
        </authorList>
    </citation>
    <scope>NUCLEOTIDE SEQUENCE [LARGE SCALE GENOMIC DNA]</scope>
    <source>
        <strain evidence="3 4">BAH15c1</strain>
    </source>
</reference>
<evidence type="ECO:0000313" key="3">
    <source>
        <dbReference type="EMBL" id="KWX12502.1"/>
    </source>
</evidence>
<dbReference type="VEuPathDB" id="GiardiaDB:QR46_3520"/>
<dbReference type="Pfam" id="PF12796">
    <property type="entry name" value="Ank_2"/>
    <property type="match status" value="2"/>
</dbReference>
<name>A0A132NS00_GIAIN</name>
<gene>
    <name evidence="3" type="ORF">QR46_3520</name>
</gene>
<dbReference type="InterPro" id="IPR036770">
    <property type="entry name" value="Ankyrin_rpt-contain_sf"/>
</dbReference>
<evidence type="ECO:0000256" key="1">
    <source>
        <dbReference type="PROSITE-ProRule" id="PRU00023"/>
    </source>
</evidence>
<feature type="coiled-coil region" evidence="2">
    <location>
        <begin position="593"/>
        <end position="655"/>
    </location>
</feature>
<feature type="repeat" description="ANK" evidence="1">
    <location>
        <begin position="43"/>
        <end position="70"/>
    </location>
</feature>
<evidence type="ECO:0000256" key="2">
    <source>
        <dbReference type="SAM" id="Coils"/>
    </source>
</evidence>
<organism evidence="3 4">
    <name type="scientific">Giardia duodenalis assemblage B</name>
    <dbReference type="NCBI Taxonomy" id="1394984"/>
    <lineage>
        <taxon>Eukaryota</taxon>
        <taxon>Metamonada</taxon>
        <taxon>Diplomonadida</taxon>
        <taxon>Hexamitidae</taxon>
        <taxon>Giardiinae</taxon>
        <taxon>Giardia</taxon>
    </lineage>
</organism>
<dbReference type="EMBL" id="JXTI01000114">
    <property type="protein sequence ID" value="KWX12502.1"/>
    <property type="molecule type" value="Genomic_DNA"/>
</dbReference>
<proteinExistence type="predicted"/>